<dbReference type="Gene3D" id="1.10.225.10">
    <property type="entry name" value="Saposin-like"/>
    <property type="match status" value="1"/>
</dbReference>
<accession>A0A7I4XSK5</accession>
<dbReference type="InterPro" id="IPR011001">
    <property type="entry name" value="Saposin-like"/>
</dbReference>
<evidence type="ECO:0000313" key="4">
    <source>
        <dbReference type="WBParaSite" id="HCON_00005360-00001"/>
    </source>
</evidence>
<evidence type="ECO:0000313" key="3">
    <source>
        <dbReference type="Proteomes" id="UP000025227"/>
    </source>
</evidence>
<keyword evidence="1" id="KW-1015">Disulfide bond</keyword>
<keyword evidence="3" id="KW-1185">Reference proteome</keyword>
<dbReference type="PROSITE" id="PS50015">
    <property type="entry name" value="SAP_B"/>
    <property type="match status" value="1"/>
</dbReference>
<dbReference type="InterPro" id="IPR008139">
    <property type="entry name" value="SaposinB_dom"/>
</dbReference>
<dbReference type="OMA" id="GSCQELK"/>
<reference evidence="4" key="1">
    <citation type="submission" date="2020-12" db="UniProtKB">
        <authorList>
            <consortium name="WormBaseParasite"/>
        </authorList>
    </citation>
    <scope>IDENTIFICATION</scope>
    <source>
        <strain evidence="4">MHco3</strain>
    </source>
</reference>
<evidence type="ECO:0000259" key="2">
    <source>
        <dbReference type="PROSITE" id="PS50015"/>
    </source>
</evidence>
<dbReference type="OrthoDB" id="10317327at2759"/>
<proteinExistence type="predicted"/>
<dbReference type="AlphaFoldDB" id="A0A7I4XSK5"/>
<dbReference type="Proteomes" id="UP000025227">
    <property type="component" value="Unplaced"/>
</dbReference>
<protein>
    <submittedName>
        <fullName evidence="4">Saposin B-type domain-containing protein</fullName>
    </submittedName>
</protein>
<dbReference type="WBParaSite" id="HCON_00005360-00001">
    <property type="protein sequence ID" value="HCON_00005360-00001"/>
    <property type="gene ID" value="HCON_00005360"/>
</dbReference>
<evidence type="ECO:0000256" key="1">
    <source>
        <dbReference type="ARBA" id="ARBA00023157"/>
    </source>
</evidence>
<sequence length="125" mass="13809">RYSFPRVFQKLPIGSAMTMFSMLRLTTLLVLIAVAMSVAEDSAAARCRKCETVSNVVKDHFVKNGLKDVTPAHVADKIISVCKQKLAAPDHKKCEKIATENAELIHTHLRTGQTVRGSCQELKLC</sequence>
<organism evidence="3 4">
    <name type="scientific">Haemonchus contortus</name>
    <name type="common">Barber pole worm</name>
    <dbReference type="NCBI Taxonomy" id="6289"/>
    <lineage>
        <taxon>Eukaryota</taxon>
        <taxon>Metazoa</taxon>
        <taxon>Ecdysozoa</taxon>
        <taxon>Nematoda</taxon>
        <taxon>Chromadorea</taxon>
        <taxon>Rhabditida</taxon>
        <taxon>Rhabditina</taxon>
        <taxon>Rhabditomorpha</taxon>
        <taxon>Strongyloidea</taxon>
        <taxon>Trichostrongylidae</taxon>
        <taxon>Haemonchus</taxon>
    </lineage>
</organism>
<name>A0A7I4XSK5_HAECO</name>
<feature type="domain" description="Saposin B-type" evidence="2">
    <location>
        <begin position="43"/>
        <end position="125"/>
    </location>
</feature>
<dbReference type="SUPFAM" id="SSF47862">
    <property type="entry name" value="Saposin"/>
    <property type="match status" value="1"/>
</dbReference>